<dbReference type="EMBL" id="PQGA01000008">
    <property type="protein sequence ID" value="POR50624.1"/>
    <property type="molecule type" value="Genomic_DNA"/>
</dbReference>
<accession>A0A2S4M7D3</accession>
<proteinExistence type="predicted"/>
<dbReference type="Proteomes" id="UP000237381">
    <property type="component" value="Unassembled WGS sequence"/>
</dbReference>
<sequence>MGNRSRNGMDVRLCMVSARSLGGRTAASLTGVHEHARCQCRYQCHCQHGQLRAARCRTNYSYNYWFETGMRSLDQPTKWRVSRYLDSTSPWNSREPVREEQFGEARLAQHAKNLASAQSVFSGARQPVSGHAVRVKGQRAPSDAGVVGGKHNPERCFSMLFLSCRAQGWNWAQHDLGIALSNSRWFSRRAGDR</sequence>
<protein>
    <submittedName>
        <fullName evidence="1">Uncharacterized protein</fullName>
    </submittedName>
</protein>
<comment type="caution">
    <text evidence="1">The sequence shown here is derived from an EMBL/GenBank/DDBJ whole genome shotgun (WGS) entry which is preliminary data.</text>
</comment>
<organism evidence="1 2">
    <name type="scientific">Paraburkholderia eburnea</name>
    <dbReference type="NCBI Taxonomy" id="1189126"/>
    <lineage>
        <taxon>Bacteria</taxon>
        <taxon>Pseudomonadati</taxon>
        <taxon>Pseudomonadota</taxon>
        <taxon>Betaproteobacteria</taxon>
        <taxon>Burkholderiales</taxon>
        <taxon>Burkholderiaceae</taxon>
        <taxon>Paraburkholderia</taxon>
    </lineage>
</organism>
<keyword evidence="2" id="KW-1185">Reference proteome</keyword>
<reference evidence="1 2" key="1">
    <citation type="submission" date="2018-01" db="EMBL/GenBank/DDBJ databases">
        <title>Genomic Encyclopedia of Type Strains, Phase III (KMG-III): the genomes of soil and plant-associated and newly described type strains.</title>
        <authorList>
            <person name="Whitman W."/>
        </authorList>
    </citation>
    <scope>NUCLEOTIDE SEQUENCE [LARGE SCALE GENOMIC DNA]</scope>
    <source>
        <strain evidence="1 2">JCM 18070</strain>
    </source>
</reference>
<evidence type="ECO:0000313" key="2">
    <source>
        <dbReference type="Proteomes" id="UP000237381"/>
    </source>
</evidence>
<dbReference type="AlphaFoldDB" id="A0A2S4M7D3"/>
<gene>
    <name evidence="1" type="ORF">B0G62_108116</name>
</gene>
<name>A0A2S4M7D3_9BURK</name>
<evidence type="ECO:0000313" key="1">
    <source>
        <dbReference type="EMBL" id="POR50624.1"/>
    </source>
</evidence>